<dbReference type="GO" id="GO:0046872">
    <property type="term" value="F:metal ion binding"/>
    <property type="evidence" value="ECO:0007669"/>
    <property type="project" value="UniProtKB-KW"/>
</dbReference>
<keyword evidence="12" id="KW-1185">Reference proteome</keyword>
<evidence type="ECO:0000313" key="12">
    <source>
        <dbReference type="Proteomes" id="UP000030651"/>
    </source>
</evidence>
<name>W3WYS7_PESFW</name>
<dbReference type="KEGG" id="pfy:PFICI_10113"/>
<evidence type="ECO:0000256" key="5">
    <source>
        <dbReference type="ARBA" id="ARBA00022729"/>
    </source>
</evidence>
<dbReference type="InterPro" id="IPR029058">
    <property type="entry name" value="AB_hydrolase_fold"/>
</dbReference>
<dbReference type="AlphaFoldDB" id="W3WYS7"/>
<accession>W3WYS7</accession>
<dbReference type="OrthoDB" id="3039123at2759"/>
<evidence type="ECO:0000256" key="1">
    <source>
        <dbReference type="ARBA" id="ARBA00006249"/>
    </source>
</evidence>
<evidence type="ECO:0000256" key="4">
    <source>
        <dbReference type="ARBA" id="ARBA00022723"/>
    </source>
</evidence>
<organism evidence="11 12">
    <name type="scientific">Pestalotiopsis fici (strain W106-1 / CGMCC3.15140)</name>
    <dbReference type="NCBI Taxonomy" id="1229662"/>
    <lineage>
        <taxon>Eukaryota</taxon>
        <taxon>Fungi</taxon>
        <taxon>Dikarya</taxon>
        <taxon>Ascomycota</taxon>
        <taxon>Pezizomycotina</taxon>
        <taxon>Sordariomycetes</taxon>
        <taxon>Xylariomycetidae</taxon>
        <taxon>Amphisphaeriales</taxon>
        <taxon>Sporocadaceae</taxon>
        <taxon>Pestalotiopsis</taxon>
    </lineage>
</organism>
<dbReference type="eggNOG" id="ENOG502QPXZ">
    <property type="taxonomic scope" value="Eukaryota"/>
</dbReference>
<keyword evidence="2" id="KW-0719">Serine esterase</keyword>
<evidence type="ECO:0000313" key="11">
    <source>
        <dbReference type="EMBL" id="ETS78051.1"/>
    </source>
</evidence>
<keyword evidence="6 10" id="KW-0378">Hydrolase</keyword>
<evidence type="ECO:0000256" key="6">
    <source>
        <dbReference type="ARBA" id="ARBA00022801"/>
    </source>
</evidence>
<feature type="chain" id="PRO_5005150215" description="Carboxylic ester hydrolase" evidence="10">
    <location>
        <begin position="25"/>
        <end position="541"/>
    </location>
</feature>
<evidence type="ECO:0000256" key="10">
    <source>
        <dbReference type="RuleBase" id="RU361238"/>
    </source>
</evidence>
<dbReference type="InParanoid" id="W3WYS7"/>
<dbReference type="PANTHER" id="PTHR33938:SF15">
    <property type="entry name" value="FERULOYL ESTERASE B-RELATED"/>
    <property type="match status" value="1"/>
</dbReference>
<dbReference type="Proteomes" id="UP000030651">
    <property type="component" value="Unassembled WGS sequence"/>
</dbReference>
<evidence type="ECO:0000256" key="3">
    <source>
        <dbReference type="ARBA" id="ARBA00022651"/>
    </source>
</evidence>
<evidence type="ECO:0000256" key="2">
    <source>
        <dbReference type="ARBA" id="ARBA00022487"/>
    </source>
</evidence>
<dbReference type="InterPro" id="IPR011118">
    <property type="entry name" value="Tannase/feruloyl_esterase"/>
</dbReference>
<evidence type="ECO:0000256" key="9">
    <source>
        <dbReference type="ARBA" id="ARBA00034075"/>
    </source>
</evidence>
<dbReference type="Pfam" id="PF07519">
    <property type="entry name" value="Tannase"/>
    <property type="match status" value="2"/>
</dbReference>
<comment type="catalytic activity">
    <reaction evidence="9">
        <text>feruloyl-polysaccharide + H2O = ferulate + polysaccharide.</text>
        <dbReference type="EC" id="3.1.1.73"/>
    </reaction>
</comment>
<reference evidence="12" key="1">
    <citation type="journal article" date="2015" name="BMC Genomics">
        <title>Genomic and transcriptomic analysis of the endophytic fungus Pestalotiopsis fici reveals its lifestyle and high potential for synthesis of natural products.</title>
        <authorList>
            <person name="Wang X."/>
            <person name="Zhang X."/>
            <person name="Liu L."/>
            <person name="Xiang M."/>
            <person name="Wang W."/>
            <person name="Sun X."/>
            <person name="Che Y."/>
            <person name="Guo L."/>
            <person name="Liu G."/>
            <person name="Guo L."/>
            <person name="Wang C."/>
            <person name="Yin W.B."/>
            <person name="Stadler M."/>
            <person name="Zhang X."/>
            <person name="Liu X."/>
        </authorList>
    </citation>
    <scope>NUCLEOTIDE SEQUENCE [LARGE SCALE GENOMIC DNA]</scope>
    <source>
        <strain evidence="12">W106-1 / CGMCC3.15140</strain>
    </source>
</reference>
<dbReference type="GO" id="GO:0030600">
    <property type="term" value="F:feruloyl esterase activity"/>
    <property type="evidence" value="ECO:0007669"/>
    <property type="project" value="UniProtKB-EC"/>
</dbReference>
<keyword evidence="3" id="KW-0624">Polysaccharide degradation</keyword>
<keyword evidence="3" id="KW-0119">Carbohydrate metabolism</keyword>
<dbReference type="OMA" id="FMEAWLP"/>
<dbReference type="EC" id="3.1.1.-" evidence="10"/>
<dbReference type="PANTHER" id="PTHR33938">
    <property type="entry name" value="FERULOYL ESTERASE B-RELATED"/>
    <property type="match status" value="1"/>
</dbReference>
<keyword evidence="7" id="KW-0106">Calcium</keyword>
<dbReference type="EMBL" id="KI912115">
    <property type="protein sequence ID" value="ETS78051.1"/>
    <property type="molecule type" value="Genomic_DNA"/>
</dbReference>
<feature type="signal peptide" evidence="10">
    <location>
        <begin position="1"/>
        <end position="24"/>
    </location>
</feature>
<keyword evidence="5 10" id="KW-0732">Signal</keyword>
<keyword evidence="8" id="KW-1015">Disulfide bond</keyword>
<evidence type="ECO:0000256" key="7">
    <source>
        <dbReference type="ARBA" id="ARBA00022837"/>
    </source>
</evidence>
<keyword evidence="4" id="KW-0479">Metal-binding</keyword>
<proteinExistence type="inferred from homology"/>
<dbReference type="GO" id="GO:0045493">
    <property type="term" value="P:xylan catabolic process"/>
    <property type="evidence" value="ECO:0007669"/>
    <property type="project" value="UniProtKB-KW"/>
</dbReference>
<dbReference type="HOGENOM" id="CLU_014819_1_0_1"/>
<dbReference type="GeneID" id="19275126"/>
<evidence type="ECO:0000256" key="8">
    <source>
        <dbReference type="ARBA" id="ARBA00023157"/>
    </source>
</evidence>
<keyword evidence="3" id="KW-0858">Xylan degradation</keyword>
<comment type="similarity">
    <text evidence="1 10">Belongs to the tannase family.</text>
</comment>
<gene>
    <name evidence="11" type="ORF">PFICI_10113</name>
</gene>
<dbReference type="RefSeq" id="XP_007836885.1">
    <property type="nucleotide sequence ID" value="XM_007838694.1"/>
</dbReference>
<protein>
    <recommendedName>
        <fullName evidence="10">Carboxylic ester hydrolase</fullName>
        <ecNumber evidence="10">3.1.1.-</ecNumber>
    </recommendedName>
</protein>
<dbReference type="SUPFAM" id="SSF53474">
    <property type="entry name" value="alpha/beta-Hydrolases"/>
    <property type="match status" value="2"/>
</dbReference>
<sequence length="541" mass="58571">MLGSNHFLPLSLVGIVAASCAVDASVINSTTSTDDFELACSSFASKISIDNATDSFTEYIPAGGNMSYNGVPAVCQSTQTASVDVCRVYLNVSTSDRSGIRFEAWFPRDYNGRFLSTGNNGLSGCLFQGVKHGDVDFGTKFGFATVGANSGHDGDGAEDFYHNSDVLADFSWRSVHTGVMVGKQLTELFYEQGYNKSYYMGCSTGGRQGYKAAQANPEDFDGILAGSAAMNNINLISWGLHMYYLTGNSSADSFLTEAQWTAVHEEIMKQCDGLDGANDGTIDDVDLCHPIIQPLICNTTSSTNSTCLTGKQAATVEAVLSDFYGPDGKLYYPRLNPGAEADAFGIYLSGSPFSTAESYYKYVVKEDPDWGPTTWTPEDAETALSQNPSNLNTFDADLSAYRARGGKLFTYHGTADSIISSDNSKLYYRNVANNMSASPSDLDDFYRFFSIGSMGHCGGGDAAIYIGQSGDTYLDSEPENNMLLQLVDWVENGIAPDYVRGAASTDGTDATFYRKHCKYPLRNQYFGPGNYTDETAWQCVQ</sequence>